<keyword evidence="3" id="KW-0326">Glycosidase</keyword>
<proteinExistence type="predicted"/>
<evidence type="ECO:0000259" key="2">
    <source>
        <dbReference type="SMART" id="SM00458"/>
    </source>
</evidence>
<evidence type="ECO:0000313" key="3">
    <source>
        <dbReference type="EMBL" id="SEH04360.1"/>
    </source>
</evidence>
<dbReference type="CDD" id="cd00161">
    <property type="entry name" value="beta-trefoil_Ricin-like"/>
    <property type="match status" value="1"/>
</dbReference>
<dbReference type="PROSITE" id="PS50231">
    <property type="entry name" value="RICIN_B_LECTIN"/>
    <property type="match status" value="1"/>
</dbReference>
<sequence length="177" mass="19900">MLKPILLTVCLLGVSSLAMSVSADLPDANKMEALQKALKNKVNEYKLLVNVKGRCLESPPDQAKNNGGKIQLWDCNNSKYQRWKLDSQQRLVNTSGKCLDIAGPDLHKNGGSIGLWECNNAPNQKWTLDKGRLRSVGGKCLDIPGEANWNRNGMHLHIWDCNTAPNQRWDHKLWWGK</sequence>
<evidence type="ECO:0000313" key="4">
    <source>
        <dbReference type="Proteomes" id="UP000236724"/>
    </source>
</evidence>
<dbReference type="GO" id="GO:0045493">
    <property type="term" value="P:xylan catabolic process"/>
    <property type="evidence" value="ECO:0007669"/>
    <property type="project" value="UniProtKB-KW"/>
</dbReference>
<keyword evidence="1" id="KW-0732">Signal</keyword>
<dbReference type="EMBL" id="FMSV02000046">
    <property type="protein sequence ID" value="SEH04360.1"/>
    <property type="molecule type" value="Genomic_DNA"/>
</dbReference>
<keyword evidence="3" id="KW-0624">Polysaccharide degradation</keyword>
<dbReference type="RefSeq" id="WP_103918432.1">
    <property type="nucleotide sequence ID" value="NZ_FMSV02000046.1"/>
</dbReference>
<dbReference type="SUPFAM" id="SSF50370">
    <property type="entry name" value="Ricin B-like lectins"/>
    <property type="match status" value="1"/>
</dbReference>
<dbReference type="SMART" id="SM00458">
    <property type="entry name" value="RICIN"/>
    <property type="match status" value="1"/>
</dbReference>
<keyword evidence="3" id="KW-0378">Hydrolase</keyword>
<evidence type="ECO:0000256" key="1">
    <source>
        <dbReference type="SAM" id="SignalP"/>
    </source>
</evidence>
<dbReference type="OrthoDB" id="9770871at2"/>
<dbReference type="AlphaFoldDB" id="A0A1H6F2L2"/>
<feature type="signal peptide" evidence="1">
    <location>
        <begin position="1"/>
        <end position="23"/>
    </location>
</feature>
<keyword evidence="4" id="KW-1185">Reference proteome</keyword>
<dbReference type="Proteomes" id="UP000236724">
    <property type="component" value="Unassembled WGS sequence"/>
</dbReference>
<feature type="chain" id="PRO_5014899628" evidence="1">
    <location>
        <begin position="24"/>
        <end position="177"/>
    </location>
</feature>
<keyword evidence="3" id="KW-0119">Carbohydrate metabolism</keyword>
<dbReference type="InterPro" id="IPR000772">
    <property type="entry name" value="Ricin_B_lectin"/>
</dbReference>
<gene>
    <name evidence="3" type="primary">xlnA</name>
    <name evidence="3" type="ORF">MBHS_00206</name>
</gene>
<dbReference type="GO" id="GO:0031176">
    <property type="term" value="F:endo-1,4-beta-xylanase activity"/>
    <property type="evidence" value="ECO:0007669"/>
    <property type="project" value="UniProtKB-EC"/>
</dbReference>
<accession>A0A1H6F2L2</accession>
<protein>
    <submittedName>
        <fullName evidence="3">Endo-1,4-beta-xylanase A</fullName>
        <ecNumber evidence="3">3.2.1.8</ecNumber>
    </submittedName>
</protein>
<dbReference type="Pfam" id="PF14200">
    <property type="entry name" value="RicinB_lectin_2"/>
    <property type="match status" value="1"/>
</dbReference>
<name>A0A1H6F2L2_9GAMM</name>
<feature type="domain" description="Ricin B lectin" evidence="2">
    <location>
        <begin position="43"/>
        <end position="172"/>
    </location>
</feature>
<organism evidence="3 4">
    <name type="scientific">Candidatus Venteria ishoeyi</name>
    <dbReference type="NCBI Taxonomy" id="1899563"/>
    <lineage>
        <taxon>Bacteria</taxon>
        <taxon>Pseudomonadati</taxon>
        <taxon>Pseudomonadota</taxon>
        <taxon>Gammaproteobacteria</taxon>
        <taxon>Thiotrichales</taxon>
        <taxon>Thiotrichaceae</taxon>
        <taxon>Venteria</taxon>
    </lineage>
</organism>
<reference evidence="3 4" key="1">
    <citation type="submission" date="2016-10" db="EMBL/GenBank/DDBJ databases">
        <authorList>
            <person name="de Groot N.N."/>
        </authorList>
    </citation>
    <scope>NUCLEOTIDE SEQUENCE [LARGE SCALE GENOMIC DNA]</scope>
    <source>
        <strain evidence="3">MBHS1</strain>
    </source>
</reference>
<dbReference type="Gene3D" id="2.80.10.50">
    <property type="match status" value="2"/>
</dbReference>
<keyword evidence="3" id="KW-0858">Xylan degradation</keyword>
<dbReference type="InterPro" id="IPR035992">
    <property type="entry name" value="Ricin_B-like_lectins"/>
</dbReference>
<dbReference type="EC" id="3.2.1.8" evidence="3"/>